<evidence type="ECO:0000256" key="1">
    <source>
        <dbReference type="SAM" id="Phobius"/>
    </source>
</evidence>
<dbReference type="RefSeq" id="WP_020517784.1">
    <property type="nucleotide sequence ID" value="NZ_JBIAZU010000006.1"/>
</dbReference>
<dbReference type="EMBL" id="JBIAZU010000006">
    <property type="protein sequence ID" value="MFF5294556.1"/>
    <property type="molecule type" value="Genomic_DNA"/>
</dbReference>
<proteinExistence type="predicted"/>
<keyword evidence="1" id="KW-0472">Membrane</keyword>
<keyword evidence="1" id="KW-0812">Transmembrane</keyword>
<feature type="transmembrane region" description="Helical" evidence="1">
    <location>
        <begin position="20"/>
        <end position="39"/>
    </location>
</feature>
<feature type="transmembrane region" description="Helical" evidence="1">
    <location>
        <begin position="51"/>
        <end position="72"/>
    </location>
</feature>
<evidence type="ECO:0000313" key="2">
    <source>
        <dbReference type="EMBL" id="MFF5294556.1"/>
    </source>
</evidence>
<dbReference type="Proteomes" id="UP001602245">
    <property type="component" value="Unassembled WGS sequence"/>
</dbReference>
<comment type="caution">
    <text evidence="2">The sequence shown here is derived from an EMBL/GenBank/DDBJ whole genome shotgun (WGS) entry which is preliminary data.</text>
</comment>
<organism evidence="2 3">
    <name type="scientific">Paractinoplanes globisporus</name>
    <dbReference type="NCBI Taxonomy" id="113565"/>
    <lineage>
        <taxon>Bacteria</taxon>
        <taxon>Bacillati</taxon>
        <taxon>Actinomycetota</taxon>
        <taxon>Actinomycetes</taxon>
        <taxon>Micromonosporales</taxon>
        <taxon>Micromonosporaceae</taxon>
        <taxon>Paractinoplanes</taxon>
    </lineage>
</organism>
<evidence type="ECO:0000313" key="3">
    <source>
        <dbReference type="Proteomes" id="UP001602245"/>
    </source>
</evidence>
<name>A0ABW6WQR0_9ACTN</name>
<protein>
    <submittedName>
        <fullName evidence="2">Uncharacterized protein</fullName>
    </submittedName>
</protein>
<keyword evidence="1" id="KW-1133">Transmembrane helix</keyword>
<gene>
    <name evidence="2" type="ORF">ACFY35_34385</name>
</gene>
<keyword evidence="3" id="KW-1185">Reference proteome</keyword>
<sequence>MANESDASRRRVVRLFDVRLVIGGLFVVYGVIVTLIGLFDTSAEIAKAQGVHINLWMGIAMLVFGLLMLLWLRLSPPEPLPGATDDEADTAPSDDQD</sequence>
<accession>A0ABW6WQR0</accession>
<reference evidence="2 3" key="1">
    <citation type="submission" date="2024-10" db="EMBL/GenBank/DDBJ databases">
        <title>The Natural Products Discovery Center: Release of the First 8490 Sequenced Strains for Exploring Actinobacteria Biosynthetic Diversity.</title>
        <authorList>
            <person name="Kalkreuter E."/>
            <person name="Kautsar S.A."/>
            <person name="Yang D."/>
            <person name="Bader C.D."/>
            <person name="Teijaro C.N."/>
            <person name="Fluegel L."/>
            <person name="Davis C.M."/>
            <person name="Simpson J.R."/>
            <person name="Lauterbach L."/>
            <person name="Steele A.D."/>
            <person name="Gui C."/>
            <person name="Meng S."/>
            <person name="Li G."/>
            <person name="Viehrig K."/>
            <person name="Ye F."/>
            <person name="Su P."/>
            <person name="Kiefer A.F."/>
            <person name="Nichols A."/>
            <person name="Cepeda A.J."/>
            <person name="Yan W."/>
            <person name="Fan B."/>
            <person name="Jiang Y."/>
            <person name="Adhikari A."/>
            <person name="Zheng C.-J."/>
            <person name="Schuster L."/>
            <person name="Cowan T.M."/>
            <person name="Smanski M.J."/>
            <person name="Chevrette M.G."/>
            <person name="De Carvalho L.P.S."/>
            <person name="Shen B."/>
        </authorList>
    </citation>
    <scope>NUCLEOTIDE SEQUENCE [LARGE SCALE GENOMIC DNA]</scope>
    <source>
        <strain evidence="2 3">NPDC000087</strain>
    </source>
</reference>